<keyword evidence="2" id="KW-1185">Reference proteome</keyword>
<sequence length="274" mass="30769">MFNLLMGKQMFKRGRGSTHEFHWENNNIPLPLPSSRKEGYFYQSGLIRAYLIAFLRIAFSKRNNVKSLVDSNVLKVIPVSLAKDGFTLKSSFEVDQHANKKFVTEVEIMSITTLDNKTSLIVGNDFVGSEGDRRSTLQCHVKRLRELQQCLNCLQGSEGLTVKEVCHTTECGKCLSSKAVCEACKSDGFMHWCPALSLEKELPCQRAVCFNITTDWQSKLKTALEPLQTDQREGLCDSYSTLTAPNPDIVHAGKMYIGHTATGFYLLTIPTFLL</sequence>
<accession>A0ABN8LLQ7</accession>
<proteinExistence type="predicted"/>
<evidence type="ECO:0000313" key="1">
    <source>
        <dbReference type="EMBL" id="CAH3017264.1"/>
    </source>
</evidence>
<protein>
    <recommendedName>
        <fullName evidence="3">PSI domain-containing protein</fullName>
    </recommendedName>
</protein>
<dbReference type="EMBL" id="CALNXI010000059">
    <property type="protein sequence ID" value="CAH3017264.1"/>
    <property type="molecule type" value="Genomic_DNA"/>
</dbReference>
<organism evidence="1 2">
    <name type="scientific">Porites evermanni</name>
    <dbReference type="NCBI Taxonomy" id="104178"/>
    <lineage>
        <taxon>Eukaryota</taxon>
        <taxon>Metazoa</taxon>
        <taxon>Cnidaria</taxon>
        <taxon>Anthozoa</taxon>
        <taxon>Hexacorallia</taxon>
        <taxon>Scleractinia</taxon>
        <taxon>Fungiina</taxon>
        <taxon>Poritidae</taxon>
        <taxon>Porites</taxon>
    </lineage>
</organism>
<evidence type="ECO:0008006" key="3">
    <source>
        <dbReference type="Google" id="ProtNLM"/>
    </source>
</evidence>
<reference evidence="1 2" key="1">
    <citation type="submission" date="2022-05" db="EMBL/GenBank/DDBJ databases">
        <authorList>
            <consortium name="Genoscope - CEA"/>
            <person name="William W."/>
        </authorList>
    </citation>
    <scope>NUCLEOTIDE SEQUENCE [LARGE SCALE GENOMIC DNA]</scope>
</reference>
<name>A0ABN8LLQ7_9CNID</name>
<dbReference type="Proteomes" id="UP001159427">
    <property type="component" value="Unassembled WGS sequence"/>
</dbReference>
<gene>
    <name evidence="1" type="ORF">PEVE_00036665</name>
</gene>
<comment type="caution">
    <text evidence="1">The sequence shown here is derived from an EMBL/GenBank/DDBJ whole genome shotgun (WGS) entry which is preliminary data.</text>
</comment>
<evidence type="ECO:0000313" key="2">
    <source>
        <dbReference type="Proteomes" id="UP001159427"/>
    </source>
</evidence>